<sequence>MIDKPKTTTNKMLDWLAIWGISSAGGYLAKEVIGPLAKEALEDYTKDFFKESIKDYTGLSDQNIQKKLLGKALKEFVALVEEELEDADLSKQDVKQYTKPLKQYIKDKSIKAILGSAFKYGCKRIDTEKLAQTWIELNLLELPEGFDWHYIGKQYVKEVRTIIRESDDLRPIRDSQTLEAIAENTKPGIIPDFDLREYQEALLESYGNVKLDSLDTSGCAYNELKLWKIFIPQNVREVHDLMPEAIHELPKDDSQKLRESGQLQREIDKDELKRAKERYYQQPIKSVLDVIEDSQSYRYLVVLGDPGSGKSTLLQYLALEWAKTDLTTDSSLSIPLLIELRTYIRNCDSGQCNNFLEFCHQSSGAICHLNQHHLDQELKDGKVLVMFDGLDEVFDPEKRIDVITEIHRFTNRYPKVRVIVTSRVIGYKPQRLRDAEFRHVMLQDLESEQIQNFIEKWHKLNFTDQADKVRKQDRLQKAIETSYRIRELAQNPLLLTMMAILNRNQDLPRDRSELYNQSSRLLLHQWDVERALQEDHRVDPKIIDDEYKQHILRKVAYFMQGNQAGLAGNLISGEDLERIIKEELKLRDVNDPRAVAKVMINQLRTRNFILCFMGADYYAFVHRTFLEYFCAWEFVRKFEKTQDISLEHLKKQVFGQHWRDEYWHEVLKLIVGMIDSKKAGEIIEYLMAQDGEADEFDNLFLAAGCLSEVRNRYQIKSTDSELLNRFKDLIHDTIKYDYQKYLFDPDLIYGISIPAVVAVATHWQDHPDTLRLLQELARCDTDWLVRCKAIVKLAQGWQDNRDTLRLLQESARCDQHWYVRLTAIEQLAQGWHDREAWPTANQPWLWEFLCDRTLHDPYDANEEDKKLGLILRIKGNPRQVALNAILEYYPNHPDTLALLKKLARSDNDWKVRRTAICQLAKGYQDHPDTLPLLKKLARSDNDWKVRATAIEQLAKGYKDHPDTLPLLKKLARSDKDSSVRVTAIEQLAQGYKDHRDTLALLQKWARSDNDSSVRFTAIKQLAQGYKNHRDTLPLLQESARSDSDSWVRGKAIEQLAQGYQDHPDTLAILQESARSDTDSDVRGEAIEQLAKGYQDHPDTLAILQESARSDSDSDVRGTAIKQLAKGYQDDPDTLPLLQQSARSDTDSDVRGKAIQQLAQGYQDHPDTLPLLQEYARSDKDSDVRVTAIKQLAEGYKDHQDTLPLLQESARSDKDSDVRVTAIEQLAEGYQDHPDTLPILQESARSDTDSDVRGKAIQQLAQAWHDQPWLSQFLCDRTLHDPFDPDKDRDYERDDENYNPRQIALQAILKYYPNHSQSRSLLQDRAKHDPDPKLRKFAQKNLE</sequence>
<feature type="compositionally biased region" description="Basic and acidic residues" evidence="3">
    <location>
        <begin position="1321"/>
        <end position="1333"/>
    </location>
</feature>
<organism evidence="5 6">
    <name type="scientific">Moorena producens 3L</name>
    <dbReference type="NCBI Taxonomy" id="489825"/>
    <lineage>
        <taxon>Bacteria</taxon>
        <taxon>Bacillati</taxon>
        <taxon>Cyanobacteriota</taxon>
        <taxon>Cyanophyceae</taxon>
        <taxon>Coleofasciculales</taxon>
        <taxon>Coleofasciculaceae</taxon>
        <taxon>Moorena</taxon>
    </lineage>
</organism>
<keyword evidence="2" id="KW-0605">Phycobilisome</keyword>
<dbReference type="Pfam" id="PF22734">
    <property type="entry name" value="NNH2"/>
    <property type="match status" value="1"/>
</dbReference>
<dbReference type="EMBL" id="GL890973">
    <property type="protein sequence ID" value="EGJ28547.1"/>
    <property type="molecule type" value="Genomic_DNA"/>
</dbReference>
<dbReference type="InterPro" id="IPR011989">
    <property type="entry name" value="ARM-like"/>
</dbReference>
<dbReference type="RefSeq" id="WP_008191131.1">
    <property type="nucleotide sequence ID" value="NZ_GL890973.1"/>
</dbReference>
<dbReference type="PANTHER" id="PTHR46844">
    <property type="entry name" value="SLR5058 PROTEIN"/>
    <property type="match status" value="1"/>
</dbReference>
<evidence type="ECO:0000256" key="1">
    <source>
        <dbReference type="ARBA" id="ARBA00022549"/>
    </source>
</evidence>
<dbReference type="Gene3D" id="1.25.10.10">
    <property type="entry name" value="Leucine-rich Repeat Variant"/>
    <property type="match status" value="3"/>
</dbReference>
<dbReference type="PANTHER" id="PTHR46844:SF1">
    <property type="entry name" value="SLR5058 PROTEIN"/>
    <property type="match status" value="1"/>
</dbReference>
<dbReference type="InterPro" id="IPR016024">
    <property type="entry name" value="ARM-type_fold"/>
</dbReference>
<dbReference type="eggNOG" id="COG5635">
    <property type="taxonomic scope" value="Bacteria"/>
</dbReference>
<gene>
    <name evidence="5" type="ORF">LYNGBM3L_71660</name>
</gene>
<dbReference type="Proteomes" id="UP000003959">
    <property type="component" value="Unassembled WGS sequence"/>
</dbReference>
<dbReference type="InterPro" id="IPR007111">
    <property type="entry name" value="NACHT_NTPase"/>
</dbReference>
<dbReference type="Gene3D" id="3.40.50.300">
    <property type="entry name" value="P-loop containing nucleotide triphosphate hydrolases"/>
    <property type="match status" value="1"/>
</dbReference>
<dbReference type="InterPro" id="IPR004155">
    <property type="entry name" value="PBS_lyase_HEAT"/>
</dbReference>
<feature type="region of interest" description="Disordered" evidence="3">
    <location>
        <begin position="1317"/>
        <end position="1342"/>
    </location>
</feature>
<dbReference type="PROSITE" id="PS50837">
    <property type="entry name" value="NACHT"/>
    <property type="match status" value="1"/>
</dbReference>
<keyword evidence="1" id="KW-0042">Antenna complex</keyword>
<dbReference type="GO" id="GO:0030089">
    <property type="term" value="C:phycobilisome"/>
    <property type="evidence" value="ECO:0007669"/>
    <property type="project" value="UniProtKB-KW"/>
</dbReference>
<evidence type="ECO:0000256" key="3">
    <source>
        <dbReference type="SAM" id="MobiDB-lite"/>
    </source>
</evidence>
<dbReference type="Pfam" id="PF13646">
    <property type="entry name" value="HEAT_2"/>
    <property type="match status" value="3"/>
</dbReference>
<protein>
    <submittedName>
        <fullName evidence="5">Putative NTPase, NACHT family protein</fullName>
    </submittedName>
</protein>
<reference evidence="6" key="1">
    <citation type="journal article" date="2011" name="Proc. Natl. Acad. Sci. U.S.A.">
        <title>Genomic insights into the physiology and ecology of the marine filamentous cyanobacterium Lyngbya majuscula.</title>
        <authorList>
            <person name="Jones A.C."/>
            <person name="Monroe E.A."/>
            <person name="Podell S."/>
            <person name="Hess W.R."/>
            <person name="Klages S."/>
            <person name="Esquenazi E."/>
            <person name="Niessen S."/>
            <person name="Hoover H."/>
            <person name="Rothmann M."/>
            <person name="Lasken R.S."/>
            <person name="Yates J.R.III."/>
            <person name="Reinhardt R."/>
            <person name="Kube M."/>
            <person name="Burkart M.D."/>
            <person name="Allen E.E."/>
            <person name="Dorrestein P.C."/>
            <person name="Gerwick W.H."/>
            <person name="Gerwick L."/>
        </authorList>
    </citation>
    <scope>NUCLEOTIDE SEQUENCE [LARGE SCALE GENOMIC DNA]</scope>
    <source>
        <strain evidence="6">3L</strain>
    </source>
</reference>
<evidence type="ECO:0000259" key="4">
    <source>
        <dbReference type="PROSITE" id="PS50837"/>
    </source>
</evidence>
<dbReference type="InterPro" id="IPR027417">
    <property type="entry name" value="P-loop_NTPase"/>
</dbReference>
<evidence type="ECO:0000313" key="5">
    <source>
        <dbReference type="EMBL" id="EGJ28547.1"/>
    </source>
</evidence>
<dbReference type="SUPFAM" id="SSF48371">
    <property type="entry name" value="ARM repeat"/>
    <property type="match status" value="2"/>
</dbReference>
<evidence type="ECO:0000313" key="6">
    <source>
        <dbReference type="Proteomes" id="UP000003959"/>
    </source>
</evidence>
<evidence type="ECO:0000256" key="2">
    <source>
        <dbReference type="ARBA" id="ARBA00022738"/>
    </source>
</evidence>
<dbReference type="HOGENOM" id="CLU_002747_0_0_3"/>
<feature type="domain" description="NACHT" evidence="4">
    <location>
        <begin position="298"/>
        <end position="423"/>
    </location>
</feature>
<dbReference type="InterPro" id="IPR054569">
    <property type="entry name" value="NNH2"/>
</dbReference>
<dbReference type="SUPFAM" id="SSF52540">
    <property type="entry name" value="P-loop containing nucleoside triphosphate hydrolases"/>
    <property type="match status" value="1"/>
</dbReference>
<keyword evidence="6" id="KW-1185">Reference proteome</keyword>
<dbReference type="SMART" id="SM00567">
    <property type="entry name" value="EZ_HEAT"/>
    <property type="match status" value="8"/>
</dbReference>
<proteinExistence type="predicted"/>
<name>F4Y371_9CYAN</name>
<dbReference type="Pfam" id="PF05729">
    <property type="entry name" value="NACHT"/>
    <property type="match status" value="1"/>
</dbReference>
<accession>F4Y371</accession>
<dbReference type="eggNOG" id="COG1413">
    <property type="taxonomic scope" value="Bacteria"/>
</dbReference>